<dbReference type="PATRIC" id="fig|1341156.4.peg.2043"/>
<dbReference type="InterPro" id="IPR046947">
    <property type="entry name" value="LytR-like"/>
</dbReference>
<dbReference type="Proteomes" id="UP000021369">
    <property type="component" value="Unassembled WGS sequence"/>
</dbReference>
<dbReference type="PANTHER" id="PTHR37299">
    <property type="entry name" value="TRANSCRIPTIONAL REGULATOR-RELATED"/>
    <property type="match status" value="1"/>
</dbReference>
<accession>A0A011VW06</accession>
<evidence type="ECO:0000313" key="4">
    <source>
        <dbReference type="Proteomes" id="UP000021369"/>
    </source>
</evidence>
<reference evidence="3 4" key="1">
    <citation type="submission" date="2013-06" db="EMBL/GenBank/DDBJ databases">
        <title>Rumen cellulosomics: divergent fiber-degrading strategies revealed by comparative genome-wide analysis of six Ruminococcal strains.</title>
        <authorList>
            <person name="Dassa B."/>
            <person name="Borovok I."/>
            <person name="Lamed R."/>
            <person name="Flint H."/>
            <person name="Yeoman C.J."/>
            <person name="White B."/>
            <person name="Bayer E.A."/>
        </authorList>
    </citation>
    <scope>NUCLEOTIDE SEQUENCE [LARGE SCALE GENOMIC DNA]</scope>
    <source>
        <strain evidence="3 4">SY3</strain>
    </source>
</reference>
<keyword evidence="3" id="KW-0418">Kinase</keyword>
<dbReference type="PROSITE" id="PS50930">
    <property type="entry name" value="HTH_LYTTR"/>
    <property type="match status" value="1"/>
</dbReference>
<evidence type="ECO:0000313" key="2">
    <source>
        <dbReference type="EMBL" id="EXM38312.1"/>
    </source>
</evidence>
<dbReference type="OrthoDB" id="2854729at2"/>
<dbReference type="AlphaFoldDB" id="A0A011VW06"/>
<proteinExistence type="predicted"/>
<dbReference type="GO" id="GO:0000156">
    <property type="term" value="F:phosphorelay response regulator activity"/>
    <property type="evidence" value="ECO:0007669"/>
    <property type="project" value="InterPro"/>
</dbReference>
<feature type="domain" description="HTH LytTR-type" evidence="1">
    <location>
        <begin position="44"/>
        <end position="148"/>
    </location>
</feature>
<name>A0A011VW06_RUMAL</name>
<dbReference type="GO" id="GO:0003677">
    <property type="term" value="F:DNA binding"/>
    <property type="evidence" value="ECO:0007669"/>
    <property type="project" value="InterPro"/>
</dbReference>
<evidence type="ECO:0000313" key="3">
    <source>
        <dbReference type="EMBL" id="EXM38783.1"/>
    </source>
</evidence>
<dbReference type="EMBL" id="JEOB01000004">
    <property type="protein sequence ID" value="EXM38312.1"/>
    <property type="molecule type" value="Genomic_DNA"/>
</dbReference>
<gene>
    <name evidence="3" type="ORF">RASY3_10495</name>
    <name evidence="2" type="ORF">RASY3_19185</name>
</gene>
<dbReference type="Pfam" id="PF04397">
    <property type="entry name" value="LytTR"/>
    <property type="match status" value="1"/>
</dbReference>
<protein>
    <submittedName>
        <fullName evidence="3">Histidine kinase</fullName>
    </submittedName>
</protein>
<keyword evidence="3" id="KW-0808">Transferase</keyword>
<dbReference type="Gene3D" id="2.40.50.1020">
    <property type="entry name" value="LytTr DNA-binding domain"/>
    <property type="match status" value="1"/>
</dbReference>
<dbReference type="InterPro" id="IPR007492">
    <property type="entry name" value="LytTR_DNA-bd_dom"/>
</dbReference>
<sequence length="148" mass="17040">MKVRLLVREERYAEIYKQLSAAGIEIDDTADLILSENNVCVKYLIGRQGDDIFRLDVREITHIESFAHDIIAYSGGAEYKLTERLRRLEEILDPGEFIRVSNSAIVAVHHIKSIRPAISQKYLLTLTDGSKVDVTRTYYYIFKEFLGI</sequence>
<comment type="caution">
    <text evidence="3">The sequence shown here is derived from an EMBL/GenBank/DDBJ whole genome shotgun (WGS) entry which is preliminary data.</text>
</comment>
<dbReference type="PANTHER" id="PTHR37299:SF1">
    <property type="entry name" value="STAGE 0 SPORULATION PROTEIN A HOMOLOG"/>
    <property type="match status" value="1"/>
</dbReference>
<dbReference type="EMBL" id="JEOB01000003">
    <property type="protein sequence ID" value="EXM38783.1"/>
    <property type="molecule type" value="Genomic_DNA"/>
</dbReference>
<organism evidence="3 4">
    <name type="scientific">Ruminococcus albus SY3</name>
    <dbReference type="NCBI Taxonomy" id="1341156"/>
    <lineage>
        <taxon>Bacteria</taxon>
        <taxon>Bacillati</taxon>
        <taxon>Bacillota</taxon>
        <taxon>Clostridia</taxon>
        <taxon>Eubacteriales</taxon>
        <taxon>Oscillospiraceae</taxon>
        <taxon>Ruminococcus</taxon>
    </lineage>
</organism>
<evidence type="ECO:0000259" key="1">
    <source>
        <dbReference type="PROSITE" id="PS50930"/>
    </source>
</evidence>
<dbReference type="SMART" id="SM00850">
    <property type="entry name" value="LytTR"/>
    <property type="match status" value="1"/>
</dbReference>
<dbReference type="RefSeq" id="WP_024858546.1">
    <property type="nucleotide sequence ID" value="NZ_JEOB01000003.1"/>
</dbReference>
<keyword evidence="4" id="KW-1185">Reference proteome</keyword>
<dbReference type="GO" id="GO:0016301">
    <property type="term" value="F:kinase activity"/>
    <property type="evidence" value="ECO:0007669"/>
    <property type="project" value="UniProtKB-KW"/>
</dbReference>